<dbReference type="STRING" id="1077348.A0A2G8SDC4"/>
<proteinExistence type="predicted"/>
<dbReference type="EMBL" id="AYKW01000012">
    <property type="protein sequence ID" value="PIL31776.1"/>
    <property type="molecule type" value="Genomic_DNA"/>
</dbReference>
<feature type="compositionally biased region" description="Low complexity" evidence="1">
    <location>
        <begin position="107"/>
        <end position="122"/>
    </location>
</feature>
<gene>
    <name evidence="2" type="ORF">GSI_06480</name>
</gene>
<feature type="compositionally biased region" description="Low complexity" evidence="1">
    <location>
        <begin position="166"/>
        <end position="194"/>
    </location>
</feature>
<keyword evidence="3" id="KW-1185">Reference proteome</keyword>
<name>A0A2G8SDC4_9APHY</name>
<evidence type="ECO:0000313" key="3">
    <source>
        <dbReference type="Proteomes" id="UP000230002"/>
    </source>
</evidence>
<dbReference type="AlphaFoldDB" id="A0A2G8SDC4"/>
<reference evidence="2 3" key="1">
    <citation type="journal article" date="2015" name="Sci. Rep.">
        <title>Chromosome-level genome map provides insights into diverse defense mechanisms in the medicinal fungus Ganoderma sinense.</title>
        <authorList>
            <person name="Zhu Y."/>
            <person name="Xu J."/>
            <person name="Sun C."/>
            <person name="Zhou S."/>
            <person name="Xu H."/>
            <person name="Nelson D.R."/>
            <person name="Qian J."/>
            <person name="Song J."/>
            <person name="Luo H."/>
            <person name="Xiang L."/>
            <person name="Li Y."/>
            <person name="Xu Z."/>
            <person name="Ji A."/>
            <person name="Wang L."/>
            <person name="Lu S."/>
            <person name="Hayward A."/>
            <person name="Sun W."/>
            <person name="Li X."/>
            <person name="Schwartz D.C."/>
            <person name="Wang Y."/>
            <person name="Chen S."/>
        </authorList>
    </citation>
    <scope>NUCLEOTIDE SEQUENCE [LARGE SCALE GENOMIC DNA]</scope>
    <source>
        <strain evidence="2 3">ZZ0214-1</strain>
    </source>
</reference>
<organism evidence="2 3">
    <name type="scientific">Ganoderma sinense ZZ0214-1</name>
    <dbReference type="NCBI Taxonomy" id="1077348"/>
    <lineage>
        <taxon>Eukaryota</taxon>
        <taxon>Fungi</taxon>
        <taxon>Dikarya</taxon>
        <taxon>Basidiomycota</taxon>
        <taxon>Agaricomycotina</taxon>
        <taxon>Agaricomycetes</taxon>
        <taxon>Polyporales</taxon>
        <taxon>Polyporaceae</taxon>
        <taxon>Ganoderma</taxon>
    </lineage>
</organism>
<feature type="region of interest" description="Disordered" evidence="1">
    <location>
        <begin position="353"/>
        <end position="389"/>
    </location>
</feature>
<feature type="compositionally biased region" description="Polar residues" evidence="1">
    <location>
        <begin position="9"/>
        <end position="19"/>
    </location>
</feature>
<accession>A0A2G8SDC4</accession>
<feature type="compositionally biased region" description="Acidic residues" evidence="1">
    <location>
        <begin position="444"/>
        <end position="457"/>
    </location>
</feature>
<sequence length="497" mass="53185">MPPKHDQENQPTSSLDTPDTNPPARLPRKSARKPGEKVLQLDEVPLNAADTTIPAKRGRNTKHGKGKNQQANPASDVVPPPTQPLAPKERSNPTAGKKPIVAPKQPPSAAAAPPTQPSTASAGGRTKPNNPAPGPKTKRTLPEDTDTSAQLSNSHTHRGTQKGIVSKSQSSPSDASAATTTVKAKTASRTPRTPTTRKEGTKGPRGSTSKATGASNSDPELHKELETLRAQLARANKKLKKASESTNKSKVKAIEPQPLIPRLSGMLGKDWRLQTAMGLVQDKPLYTKILSDVRKLVIKAGLDTSKGIRKQDPVKLGAIYEIARDKRPLLTQFENDWATSQIIIQYLANVRRSSSEADDNSRSAKPGRLANREGSSGNRSGKHPTRDASPEAIGRLQAARAVLGVQRPHMEDDSSSSDDDDERRDAMDVDDDDDAAENEGSGADQDEEQDEGAEEGAEGAGRAGAPEDDGDEEEEDDVLDVPPAKRRKVALVLPEDE</sequence>
<feature type="compositionally biased region" description="Acidic residues" evidence="1">
    <location>
        <begin position="466"/>
        <end position="479"/>
    </location>
</feature>
<feature type="compositionally biased region" description="Basic and acidic residues" evidence="1">
    <location>
        <begin position="353"/>
        <end position="362"/>
    </location>
</feature>
<feature type="compositionally biased region" description="Polar residues" evidence="1">
    <location>
        <begin position="206"/>
        <end position="218"/>
    </location>
</feature>
<evidence type="ECO:0000313" key="2">
    <source>
        <dbReference type="EMBL" id="PIL31776.1"/>
    </source>
</evidence>
<feature type="compositionally biased region" description="Acidic residues" evidence="1">
    <location>
        <begin position="413"/>
        <end position="437"/>
    </location>
</feature>
<dbReference type="Proteomes" id="UP000230002">
    <property type="component" value="Unassembled WGS sequence"/>
</dbReference>
<dbReference type="OrthoDB" id="2755069at2759"/>
<feature type="region of interest" description="Disordered" evidence="1">
    <location>
        <begin position="1"/>
        <end position="223"/>
    </location>
</feature>
<evidence type="ECO:0000256" key="1">
    <source>
        <dbReference type="SAM" id="MobiDB-lite"/>
    </source>
</evidence>
<feature type="compositionally biased region" description="Basic residues" evidence="1">
    <location>
        <begin position="56"/>
        <end position="66"/>
    </location>
</feature>
<comment type="caution">
    <text evidence="2">The sequence shown here is derived from an EMBL/GenBank/DDBJ whole genome shotgun (WGS) entry which is preliminary data.</text>
</comment>
<protein>
    <submittedName>
        <fullName evidence="2">Uncharacterized protein</fullName>
    </submittedName>
</protein>
<feature type="region of interest" description="Disordered" evidence="1">
    <location>
        <begin position="403"/>
        <end position="497"/>
    </location>
</feature>